<evidence type="ECO:0000313" key="1">
    <source>
        <dbReference type="EMBL" id="QWG01743.1"/>
    </source>
</evidence>
<dbReference type="AlphaFoldDB" id="A0AAX1N769"/>
<sequence>MENKNINFLLIGMLFLFQLTGCDKKEDISITIKNSLNIDRLETIELEASDFKELIDVYGDDQLVIVNKKTQELLLNQWIDLDGDGKNDQWIFQTKIAANASLEFVVRPLKDEENQPTSSITTYSRFVPERTDDYTWENDRVAFRTFGPDAQQRTENNLKGGTLTSGIDAWLKRVEYPIINKWYKNNLEKPGAYHKDSGEGYDPYHVGPSRGVGGIGFWVNDSLYTSKNFSAYKTIAEGPIRTVFQLDYQPWDVDGKSISETKIISLDLGSNLTHFNSSFKVDDNDIPAAGIGLTLHNKKGKSFINTQKGVFSYIEDIDDEMLGVGIVISPQSIEKAFDNKKEYKDGSHLLVVTKAEKTVDYYAGFGWGRSKQFNSAEEWNSYLETFAKRIQNPLEIEIYK</sequence>
<dbReference type="Pfam" id="PF16153">
    <property type="entry name" value="DUF4861"/>
    <property type="match status" value="1"/>
</dbReference>
<dbReference type="Proteomes" id="UP000678679">
    <property type="component" value="Chromosome 1"/>
</dbReference>
<evidence type="ECO:0000313" key="2">
    <source>
        <dbReference type="Proteomes" id="UP000678679"/>
    </source>
</evidence>
<proteinExistence type="predicted"/>
<organism evidence="1 2">
    <name type="scientific">Flammeovirga yaeyamensis</name>
    <dbReference type="NCBI Taxonomy" id="367791"/>
    <lineage>
        <taxon>Bacteria</taxon>
        <taxon>Pseudomonadati</taxon>
        <taxon>Bacteroidota</taxon>
        <taxon>Cytophagia</taxon>
        <taxon>Cytophagales</taxon>
        <taxon>Flammeovirgaceae</taxon>
        <taxon>Flammeovirga</taxon>
    </lineage>
</organism>
<name>A0AAX1N769_9BACT</name>
<dbReference type="KEGG" id="fya:KMW28_19195"/>
<keyword evidence="2" id="KW-1185">Reference proteome</keyword>
<dbReference type="EMBL" id="CP076132">
    <property type="protein sequence ID" value="QWG01743.1"/>
    <property type="molecule type" value="Genomic_DNA"/>
</dbReference>
<dbReference type="InterPro" id="IPR032342">
    <property type="entry name" value="DUF4861"/>
</dbReference>
<protein>
    <submittedName>
        <fullName evidence="1">DUF4861 domain-containing protein</fullName>
    </submittedName>
</protein>
<accession>A0AAX1N769</accession>
<reference evidence="1 2" key="1">
    <citation type="submission" date="2021-05" db="EMBL/GenBank/DDBJ databases">
        <title>Comparative genomic studies on the polysaccharide-degrading batcterial strains of the Flammeovirga genus.</title>
        <authorList>
            <person name="Zewei F."/>
            <person name="Zheng Z."/>
            <person name="Yu L."/>
            <person name="Ruyue G."/>
            <person name="Yanhong M."/>
            <person name="Yuanyuan C."/>
            <person name="Jingyan G."/>
            <person name="Wenjun H."/>
        </authorList>
    </citation>
    <scope>NUCLEOTIDE SEQUENCE [LARGE SCALE GENOMIC DNA]</scope>
    <source>
        <strain evidence="1 2">NBRC:100898</strain>
    </source>
</reference>
<gene>
    <name evidence="1" type="ORF">KMW28_19195</name>
</gene>
<dbReference type="RefSeq" id="WP_205958222.1">
    <property type="nucleotide sequence ID" value="NZ_CP076132.1"/>
</dbReference>